<dbReference type="EMBL" id="JXBB01000001">
    <property type="protein sequence ID" value="OAR05386.1"/>
    <property type="molecule type" value="Genomic_DNA"/>
</dbReference>
<protein>
    <submittedName>
        <fullName evidence="1">Uncharacterized protein</fullName>
    </submittedName>
</protein>
<sequence length="60" mass="6469">MSFTIFFMVGPGGPALRAGKRRAAGLDRAIPAARRAVHRGDKSPGGKFCRTSQAFRGFFL</sequence>
<comment type="caution">
    <text evidence="1">The sequence shown here is derived from an EMBL/GenBank/DDBJ whole genome shotgun (WGS) entry which is preliminary data.</text>
</comment>
<dbReference type="AlphaFoldDB" id="A0A132MHA1"/>
<evidence type="ECO:0000313" key="1">
    <source>
        <dbReference type="EMBL" id="OAR05386.1"/>
    </source>
</evidence>
<name>A0A132MHA1_HYDSH</name>
<reference evidence="1 2" key="1">
    <citation type="submission" date="2015-09" db="EMBL/GenBank/DDBJ databases">
        <title>Draft genome sequence of Hydrogenibacillus schlegelii DSM 2000.</title>
        <authorList>
            <person name="Hemp J."/>
        </authorList>
    </citation>
    <scope>NUCLEOTIDE SEQUENCE [LARGE SCALE GENOMIC DNA]</scope>
    <source>
        <strain evidence="1 2">MA 48</strain>
    </source>
</reference>
<dbReference type="Proteomes" id="UP000243024">
    <property type="component" value="Unassembled WGS sequence"/>
</dbReference>
<organism evidence="1 2">
    <name type="scientific">Hydrogenibacillus schlegelii</name>
    <name type="common">Bacillus schlegelii</name>
    <dbReference type="NCBI Taxonomy" id="1484"/>
    <lineage>
        <taxon>Bacteria</taxon>
        <taxon>Bacillati</taxon>
        <taxon>Bacillota</taxon>
        <taxon>Bacilli</taxon>
        <taxon>Bacillales</taxon>
        <taxon>Bacillales Family X. Incertae Sedis</taxon>
        <taxon>Hydrogenibacillus</taxon>
    </lineage>
</organism>
<evidence type="ECO:0000313" key="2">
    <source>
        <dbReference type="Proteomes" id="UP000243024"/>
    </source>
</evidence>
<keyword evidence="2" id="KW-1185">Reference proteome</keyword>
<proteinExistence type="predicted"/>
<accession>A0A132MHA1</accession>
<gene>
    <name evidence="1" type="ORF">SA87_10800</name>
</gene>